<dbReference type="Proteomes" id="UP001458880">
    <property type="component" value="Unassembled WGS sequence"/>
</dbReference>
<keyword evidence="9 16" id="KW-0548">Nucleotidyltransferase</keyword>
<evidence type="ECO:0000256" key="6">
    <source>
        <dbReference type="ARBA" id="ARBA00011881"/>
    </source>
</evidence>
<evidence type="ECO:0000256" key="12">
    <source>
        <dbReference type="ARBA" id="ARBA00023027"/>
    </source>
</evidence>
<dbReference type="Gene3D" id="3.40.50.620">
    <property type="entry name" value="HUPs"/>
    <property type="match status" value="1"/>
</dbReference>
<dbReference type="SUPFAM" id="SSF52374">
    <property type="entry name" value="Nucleotidylyl transferase"/>
    <property type="match status" value="1"/>
</dbReference>
<dbReference type="FunFam" id="3.40.50.620:FF:000221">
    <property type="entry name" value="Nicotinamide/nicotinic acid mononucleotide adenylyltransferase 3"/>
    <property type="match status" value="1"/>
</dbReference>
<evidence type="ECO:0000256" key="15">
    <source>
        <dbReference type="ARBA" id="ARBA00093425"/>
    </source>
</evidence>
<evidence type="ECO:0000256" key="3">
    <source>
        <dbReference type="ARBA" id="ARBA00004658"/>
    </source>
</evidence>
<keyword evidence="19" id="KW-1185">Reference proteome</keyword>
<evidence type="ECO:0000256" key="2">
    <source>
        <dbReference type="ARBA" id="ARBA00004173"/>
    </source>
</evidence>
<keyword evidence="7 16" id="KW-0662">Pyridine nucleotide biosynthesis</keyword>
<proteinExistence type="inferred from homology"/>
<dbReference type="GO" id="GO:0009435">
    <property type="term" value="P:NAD+ biosynthetic process"/>
    <property type="evidence" value="ECO:0007669"/>
    <property type="project" value="InterPro"/>
</dbReference>
<dbReference type="InterPro" id="IPR005248">
    <property type="entry name" value="NadD/NMNAT"/>
</dbReference>
<evidence type="ECO:0000256" key="7">
    <source>
        <dbReference type="ARBA" id="ARBA00022642"/>
    </source>
</evidence>
<reference evidence="18 19" key="1">
    <citation type="journal article" date="2024" name="BMC Genomics">
        <title>De novo assembly and annotation of Popillia japonica's genome with initial clues to its potential as an invasive pest.</title>
        <authorList>
            <person name="Cucini C."/>
            <person name="Boschi S."/>
            <person name="Funari R."/>
            <person name="Cardaioli E."/>
            <person name="Iannotti N."/>
            <person name="Marturano G."/>
            <person name="Paoli F."/>
            <person name="Bruttini M."/>
            <person name="Carapelli A."/>
            <person name="Frati F."/>
            <person name="Nardi F."/>
        </authorList>
    </citation>
    <scope>NUCLEOTIDE SEQUENCE [LARGE SCALE GENOMIC DNA]</scope>
    <source>
        <strain evidence="18">DMR45628</strain>
    </source>
</reference>
<keyword evidence="13" id="KW-0496">Mitochondrion</keyword>
<name>A0AAW1KJ63_POPJA</name>
<evidence type="ECO:0000256" key="16">
    <source>
        <dbReference type="RuleBase" id="RU362021"/>
    </source>
</evidence>
<dbReference type="GO" id="GO:0005524">
    <property type="term" value="F:ATP binding"/>
    <property type="evidence" value="ECO:0007669"/>
    <property type="project" value="UniProtKB-KW"/>
</dbReference>
<evidence type="ECO:0000256" key="5">
    <source>
        <dbReference type="ARBA" id="ARBA00007064"/>
    </source>
</evidence>
<keyword evidence="11 16" id="KW-0067">ATP-binding</keyword>
<dbReference type="GO" id="GO:0005759">
    <property type="term" value="C:mitochondrial matrix"/>
    <property type="evidence" value="ECO:0007669"/>
    <property type="project" value="UniProtKB-ARBA"/>
</dbReference>
<comment type="catalytic activity">
    <reaction evidence="16">
        <text>beta-nicotinamide D-ribonucleotide + ATP + H(+) = diphosphate + NAD(+)</text>
        <dbReference type="Rhea" id="RHEA:21360"/>
        <dbReference type="ChEBI" id="CHEBI:14649"/>
        <dbReference type="ChEBI" id="CHEBI:15378"/>
        <dbReference type="ChEBI" id="CHEBI:30616"/>
        <dbReference type="ChEBI" id="CHEBI:33019"/>
        <dbReference type="ChEBI" id="CHEBI:57540"/>
        <dbReference type="EC" id="2.7.7.1"/>
    </reaction>
</comment>
<dbReference type="InterPro" id="IPR051182">
    <property type="entry name" value="Euk_NMN_adenylyltrnsfrase"/>
</dbReference>
<dbReference type="EMBL" id="JASPKY010000228">
    <property type="protein sequence ID" value="KAK9718446.1"/>
    <property type="molecule type" value="Genomic_DNA"/>
</dbReference>
<comment type="caution">
    <text evidence="18">The sequence shown here is derived from an EMBL/GenBank/DDBJ whole genome shotgun (WGS) entry which is preliminary data.</text>
</comment>
<dbReference type="InterPro" id="IPR045094">
    <property type="entry name" value="NMNAT_euk"/>
</dbReference>
<feature type="domain" description="Cytidyltransferase-like" evidence="17">
    <location>
        <begin position="11"/>
        <end position="215"/>
    </location>
</feature>
<dbReference type="PANTHER" id="PTHR12039:SF0">
    <property type="entry name" value="NICOTINAMIDE-NUCLEOTIDE ADENYLYLTRANSFERASE"/>
    <property type="match status" value="1"/>
</dbReference>
<gene>
    <name evidence="18" type="ORF">QE152_g23190</name>
</gene>
<dbReference type="AlphaFoldDB" id="A0AAW1KJ63"/>
<comment type="subunit">
    <text evidence="6">Homotetramer.</text>
</comment>
<evidence type="ECO:0000256" key="1">
    <source>
        <dbReference type="ARBA" id="ARBA00001946"/>
    </source>
</evidence>
<comment type="subcellular location">
    <subcellularLocation>
        <location evidence="2">Mitochondrion</location>
    </subcellularLocation>
</comment>
<dbReference type="Pfam" id="PF01467">
    <property type="entry name" value="CTP_transf_like"/>
    <property type="match status" value="1"/>
</dbReference>
<comment type="function">
    <text evidence="15">Catalyzes the formation of NAD(+) from nicotinamide mononucleotide (NMN) and ATP. Can also use the deamidated form; nicotinic acid mononucleotide (NaMN) as substrate with the same efficiency. Can use triazofurin monophosphate (TrMP) as substrate. Can also use GTP and ITP as nucleotide donors. Also catalyzes the reverse reaction, i.e. the pyrophosphorolytic cleavage of NAD(+). For the pyrophosphorolytic activity, can use NAD(+), NADH, NaAD, nicotinic acid adenine dinucleotide phosphate (NHD), nicotinamide guanine dinucleotide (NGD) as substrates. Fails to cleave phosphorylated dinucleotides NADP(+), NADPH and NaADP(+). Protects against axonal degeneration following injury. May be involved in the maintenance of axonal integrity. Also functions as a stress-response chaperone protein that prevents toxic aggregation of proteins; this function may be independent of its NAD(+) synthesis activity.</text>
</comment>
<sequence length="413" mass="46757">MTGKKVVLLSCGSFNPPTNMHLRMFELARDHLQKLGFEVLLGLVSPVHDGYGKEGLLSATHRISMLKLALQDSDWIKLSDWESCQENHTRTAVVLKYHQNHINNIINNKLNDNVNEQDFPWFLNDLQSLPGAINNIQVKLLCGADLLESFGTPGLWANEDIEDIVGNHGLVVVTRENSNPHQFIYMSDVLTKYMTNIIVVNEWIRNDVSSTKIRRALKRNESVKYLIPDKVIDYIRRHEIFGWSNKNKYLLPPIPTQNNLLTPSPVDISMDSPSPTNLNCMSICNNNLFSSNRPASESYPPIDSNVNKNNILNSFKHPGQAVQIITDSFGDHKIVKNRQDAVKDNEVRAAGDQSTLKSSRSCTNFDKLDTRWSLQGSKSNDDLKGYKNCDENLIKFIFTKHGIQVISDIETIV</sequence>
<evidence type="ECO:0000256" key="8">
    <source>
        <dbReference type="ARBA" id="ARBA00022679"/>
    </source>
</evidence>
<evidence type="ECO:0000259" key="17">
    <source>
        <dbReference type="Pfam" id="PF01467"/>
    </source>
</evidence>
<accession>A0AAW1KJ63</accession>
<protein>
    <recommendedName>
        <fullName evidence="16">Nicotinamide-nucleotide adenylyltransferase</fullName>
        <ecNumber evidence="16">2.7.7.1</ecNumber>
        <ecNumber evidence="16">2.7.7.18</ecNumber>
    </recommendedName>
</protein>
<dbReference type="NCBIfam" id="TIGR00482">
    <property type="entry name" value="nicotinate (nicotinamide) nucleotide adenylyltransferase"/>
    <property type="match status" value="1"/>
</dbReference>
<evidence type="ECO:0000256" key="4">
    <source>
        <dbReference type="ARBA" id="ARBA00005019"/>
    </source>
</evidence>
<dbReference type="InterPro" id="IPR014729">
    <property type="entry name" value="Rossmann-like_a/b/a_fold"/>
</dbReference>
<evidence type="ECO:0000313" key="19">
    <source>
        <dbReference type="Proteomes" id="UP001458880"/>
    </source>
</evidence>
<evidence type="ECO:0000256" key="13">
    <source>
        <dbReference type="ARBA" id="ARBA00023128"/>
    </source>
</evidence>
<dbReference type="CDD" id="cd09286">
    <property type="entry name" value="NMNAT_Eukarya"/>
    <property type="match status" value="1"/>
</dbReference>
<comment type="pathway">
    <text evidence="3 16">Cofactor biosynthesis; NAD(+) biosynthesis; NAD(+) from nicotinamide D-ribonucleotide: step 1/1.</text>
</comment>
<dbReference type="InterPro" id="IPR004821">
    <property type="entry name" value="Cyt_trans-like"/>
</dbReference>
<keyword evidence="10 16" id="KW-0547">Nucleotide-binding</keyword>
<evidence type="ECO:0000313" key="18">
    <source>
        <dbReference type="EMBL" id="KAK9718446.1"/>
    </source>
</evidence>
<evidence type="ECO:0000256" key="11">
    <source>
        <dbReference type="ARBA" id="ARBA00022840"/>
    </source>
</evidence>
<comment type="cofactor">
    <cofactor evidence="1">
        <name>Mg(2+)</name>
        <dbReference type="ChEBI" id="CHEBI:18420"/>
    </cofactor>
</comment>
<evidence type="ECO:0000256" key="14">
    <source>
        <dbReference type="ARBA" id="ARBA00048721"/>
    </source>
</evidence>
<keyword evidence="12 16" id="KW-0520">NAD</keyword>
<dbReference type="EC" id="2.7.7.1" evidence="16"/>
<organism evidence="18 19">
    <name type="scientific">Popillia japonica</name>
    <name type="common">Japanese beetle</name>
    <dbReference type="NCBI Taxonomy" id="7064"/>
    <lineage>
        <taxon>Eukaryota</taxon>
        <taxon>Metazoa</taxon>
        <taxon>Ecdysozoa</taxon>
        <taxon>Arthropoda</taxon>
        <taxon>Hexapoda</taxon>
        <taxon>Insecta</taxon>
        <taxon>Pterygota</taxon>
        <taxon>Neoptera</taxon>
        <taxon>Endopterygota</taxon>
        <taxon>Coleoptera</taxon>
        <taxon>Polyphaga</taxon>
        <taxon>Scarabaeiformia</taxon>
        <taxon>Scarabaeidae</taxon>
        <taxon>Rutelinae</taxon>
        <taxon>Popillia</taxon>
    </lineage>
</organism>
<comment type="similarity">
    <text evidence="5 16">Belongs to the eukaryotic NMN adenylyltransferase family.</text>
</comment>
<dbReference type="PANTHER" id="PTHR12039">
    <property type="entry name" value="NICOTINAMIDE MONONUCLEOTIDE ADENYLYLTRANSFERASE"/>
    <property type="match status" value="1"/>
</dbReference>
<evidence type="ECO:0000256" key="10">
    <source>
        <dbReference type="ARBA" id="ARBA00022741"/>
    </source>
</evidence>
<evidence type="ECO:0000256" key="9">
    <source>
        <dbReference type="ARBA" id="ARBA00022695"/>
    </source>
</evidence>
<comment type="pathway">
    <text evidence="4">Cofactor biosynthesis; NAD(+) biosynthesis; deamido-NAD(+) from nicotinate D-ribonucleotide: step 1/1.</text>
</comment>
<dbReference type="EC" id="2.7.7.18" evidence="16"/>
<comment type="catalytic activity">
    <reaction evidence="14 16">
        <text>nicotinate beta-D-ribonucleotide + ATP + H(+) = deamido-NAD(+) + diphosphate</text>
        <dbReference type="Rhea" id="RHEA:22860"/>
        <dbReference type="ChEBI" id="CHEBI:15378"/>
        <dbReference type="ChEBI" id="CHEBI:30616"/>
        <dbReference type="ChEBI" id="CHEBI:33019"/>
        <dbReference type="ChEBI" id="CHEBI:57502"/>
        <dbReference type="ChEBI" id="CHEBI:58437"/>
        <dbReference type="EC" id="2.7.7.18"/>
    </reaction>
</comment>
<dbReference type="GO" id="GO:0000309">
    <property type="term" value="F:nicotinamide-nucleotide adenylyltransferase activity"/>
    <property type="evidence" value="ECO:0007669"/>
    <property type="project" value="UniProtKB-EC"/>
</dbReference>
<keyword evidence="8 16" id="KW-0808">Transferase</keyword>
<dbReference type="GO" id="GO:0004515">
    <property type="term" value="F:nicotinate-nucleotide adenylyltransferase activity"/>
    <property type="evidence" value="ECO:0007669"/>
    <property type="project" value="UniProtKB-EC"/>
</dbReference>